<proteinExistence type="predicted"/>
<evidence type="ECO:0000313" key="1">
    <source>
        <dbReference type="EMBL" id="SFV50181.1"/>
    </source>
</evidence>
<accession>A0A1W1B9C0</accession>
<name>A0A1W1B9C0_9ZZZZ</name>
<protein>
    <submittedName>
        <fullName evidence="1">Uncharacterized protein</fullName>
    </submittedName>
</protein>
<organism evidence="1">
    <name type="scientific">hydrothermal vent metagenome</name>
    <dbReference type="NCBI Taxonomy" id="652676"/>
    <lineage>
        <taxon>unclassified sequences</taxon>
        <taxon>metagenomes</taxon>
        <taxon>ecological metagenomes</taxon>
    </lineage>
</organism>
<dbReference type="AlphaFoldDB" id="A0A1W1B9C0"/>
<gene>
    <name evidence="1" type="ORF">MNB_SV-6-1780</name>
</gene>
<dbReference type="EMBL" id="FPHC01000007">
    <property type="protein sequence ID" value="SFV50181.1"/>
    <property type="molecule type" value="Genomic_DNA"/>
</dbReference>
<sequence>MQIRDYHKLAIIRGEARGDTRFIASKKLYSRKIKHKNREIRNDSK</sequence>
<reference evidence="1" key="1">
    <citation type="submission" date="2016-10" db="EMBL/GenBank/DDBJ databases">
        <authorList>
            <person name="de Groot N.N."/>
        </authorList>
    </citation>
    <scope>NUCLEOTIDE SEQUENCE</scope>
</reference>